<evidence type="ECO:0000313" key="3">
    <source>
        <dbReference type="Proteomes" id="UP000648239"/>
    </source>
</evidence>
<gene>
    <name evidence="2" type="ORF">IFK94_09780</name>
</gene>
<dbReference type="EMBL" id="JACXWD010000030">
    <property type="protein sequence ID" value="MBD3868402.1"/>
    <property type="molecule type" value="Genomic_DNA"/>
</dbReference>
<keyword evidence="1" id="KW-0732">Signal</keyword>
<organism evidence="2 3">
    <name type="scientific">Candidatus Polarisedimenticola svalbardensis</name>
    <dbReference type="NCBI Taxonomy" id="2886004"/>
    <lineage>
        <taxon>Bacteria</taxon>
        <taxon>Pseudomonadati</taxon>
        <taxon>Acidobacteriota</taxon>
        <taxon>Candidatus Polarisedimenticolia</taxon>
        <taxon>Candidatus Polarisedimenticolales</taxon>
        <taxon>Candidatus Polarisedimenticolaceae</taxon>
        <taxon>Candidatus Polarisedimenticola</taxon>
    </lineage>
</organism>
<evidence type="ECO:0008006" key="4">
    <source>
        <dbReference type="Google" id="ProtNLM"/>
    </source>
</evidence>
<proteinExistence type="predicted"/>
<accession>A0A8J6Y1G4</accession>
<protein>
    <recommendedName>
        <fullName evidence="4">Alginate export domain-containing protein</fullName>
    </recommendedName>
</protein>
<dbReference type="AlphaFoldDB" id="A0A8J6Y1G4"/>
<sequence length="407" mass="44552">MRRLILAAMLLLTLPGFAQDDPADWSLDEFQPAPFRLGGSVKALLLGYDLSDVSFGLFDTEAGLATSLRLTLTGDPTERIGYELHLQFRDELVTDPVVASLGAAVEARNPLFRGLGDGSTWVDGNRHTLAADVAYANLQWSNGRTDVALGRQAVTLGRSFFWNPIDWLSTFSPTEIDREYKTGVDALRVTRSLGRFSGLELVYAYGDGGDGDSSATIARWFGNLNDWDLELLAGSVWIDNRFGFAFSGDLLGAGVRGEVSRNAPRSGPDPDFTSATLEVDYRWENSLYLTTELHYNGFGSTDSDDYPALFLNPRVLTGQVQNVGRDYLASSLTYEFKPLITGTAAALLNIHDRSGILSPTLSISLGDESSLVTGAILPWGDRPTLTGLPSEYGTYPLSAWVQYRHYF</sequence>
<feature type="signal peptide" evidence="1">
    <location>
        <begin position="1"/>
        <end position="18"/>
    </location>
</feature>
<name>A0A8J6Y1G4_9BACT</name>
<reference evidence="2 3" key="1">
    <citation type="submission" date="2020-08" db="EMBL/GenBank/DDBJ databases">
        <title>Acidobacteriota in marine sediments use diverse sulfur dissimilation pathways.</title>
        <authorList>
            <person name="Wasmund K."/>
        </authorList>
    </citation>
    <scope>NUCLEOTIDE SEQUENCE [LARGE SCALE GENOMIC DNA]</scope>
    <source>
        <strain evidence="2">MAG AM4</strain>
    </source>
</reference>
<evidence type="ECO:0000256" key="1">
    <source>
        <dbReference type="SAM" id="SignalP"/>
    </source>
</evidence>
<feature type="chain" id="PRO_5035249983" description="Alginate export domain-containing protein" evidence="1">
    <location>
        <begin position="19"/>
        <end position="407"/>
    </location>
</feature>
<comment type="caution">
    <text evidence="2">The sequence shown here is derived from an EMBL/GenBank/DDBJ whole genome shotgun (WGS) entry which is preliminary data.</text>
</comment>
<evidence type="ECO:0000313" key="2">
    <source>
        <dbReference type="EMBL" id="MBD3868402.1"/>
    </source>
</evidence>
<dbReference type="Proteomes" id="UP000648239">
    <property type="component" value="Unassembled WGS sequence"/>
</dbReference>